<evidence type="ECO:0000313" key="3">
    <source>
        <dbReference type="Proteomes" id="UP001213664"/>
    </source>
</evidence>
<dbReference type="EMBL" id="CP119326">
    <property type="protein sequence ID" value="WEK38861.1"/>
    <property type="molecule type" value="Genomic_DNA"/>
</dbReference>
<proteinExistence type="predicted"/>
<keyword evidence="1" id="KW-1133">Transmembrane helix</keyword>
<feature type="transmembrane region" description="Helical" evidence="1">
    <location>
        <begin position="89"/>
        <end position="108"/>
    </location>
</feature>
<accession>A0AAJ5WV64</accession>
<gene>
    <name evidence="2" type="ORF">P0Y50_09900</name>
</gene>
<dbReference type="Pfam" id="PF05656">
    <property type="entry name" value="DUF805"/>
    <property type="match status" value="1"/>
</dbReference>
<dbReference type="Proteomes" id="UP001213664">
    <property type="component" value="Chromosome"/>
</dbReference>
<dbReference type="AlphaFoldDB" id="A0AAJ5WV64"/>
<dbReference type="GO" id="GO:0005886">
    <property type="term" value="C:plasma membrane"/>
    <property type="evidence" value="ECO:0007669"/>
    <property type="project" value="TreeGrafter"/>
</dbReference>
<feature type="transmembrane region" description="Helical" evidence="1">
    <location>
        <begin position="120"/>
        <end position="139"/>
    </location>
</feature>
<sequence>MRAILTGFRRLMDFKGRDRRSHFWPYALTVVGLSFVGLWLGMIPTMNAVFEQASTLAATNPEAATVVSSPGRYSVEIHDASFMPDMGPFFAVVRIGAAVTVILLAAAVTRRLHDVGRPGYWALPPAVFLMIGLTAFPVVMTRFMAQEAPDIGLFMLLFLNNLLYMASLIGLIILLVLDSKKTPNRYGAPPTRSQPASFN</sequence>
<dbReference type="PANTHER" id="PTHR34980">
    <property type="entry name" value="INNER MEMBRANE PROTEIN-RELATED-RELATED"/>
    <property type="match status" value="1"/>
</dbReference>
<reference evidence="2" key="1">
    <citation type="submission" date="2023-03" db="EMBL/GenBank/DDBJ databases">
        <title>Andean soil-derived lignocellulolytic bacterial consortium as a source of novel taxa and putative plastic-active enzymes.</title>
        <authorList>
            <person name="Diaz-Garcia L."/>
            <person name="Chuvochina M."/>
            <person name="Feuerriegel G."/>
            <person name="Bunk B."/>
            <person name="Sproer C."/>
            <person name="Streit W.R."/>
            <person name="Rodriguez L.M."/>
            <person name="Overmann J."/>
            <person name="Jimenez D.J."/>
        </authorList>
    </citation>
    <scope>NUCLEOTIDE SEQUENCE</scope>
    <source>
        <strain evidence="2">MAG 833</strain>
    </source>
</reference>
<keyword evidence="1" id="KW-0472">Membrane</keyword>
<feature type="transmembrane region" description="Helical" evidence="1">
    <location>
        <begin position="21"/>
        <end position="42"/>
    </location>
</feature>
<name>A0AAJ5WV64_9CAUL</name>
<feature type="transmembrane region" description="Helical" evidence="1">
    <location>
        <begin position="151"/>
        <end position="177"/>
    </location>
</feature>
<evidence type="ECO:0000256" key="1">
    <source>
        <dbReference type="SAM" id="Phobius"/>
    </source>
</evidence>
<dbReference type="InterPro" id="IPR008523">
    <property type="entry name" value="DUF805"/>
</dbReference>
<evidence type="ECO:0000313" key="2">
    <source>
        <dbReference type="EMBL" id="WEK38861.1"/>
    </source>
</evidence>
<dbReference type="PANTHER" id="PTHR34980:SF2">
    <property type="entry name" value="INNER MEMBRANE PROTEIN YHAH-RELATED"/>
    <property type="match status" value="1"/>
</dbReference>
<organism evidence="2 3">
    <name type="scientific">Candidatus Brevundimonas colombiensis</name>
    <dbReference type="NCBI Taxonomy" id="3121376"/>
    <lineage>
        <taxon>Bacteria</taxon>
        <taxon>Pseudomonadati</taxon>
        <taxon>Pseudomonadota</taxon>
        <taxon>Alphaproteobacteria</taxon>
        <taxon>Caulobacterales</taxon>
        <taxon>Caulobacteraceae</taxon>
        <taxon>Brevundimonas</taxon>
    </lineage>
</organism>
<keyword evidence="1" id="KW-0812">Transmembrane</keyword>
<protein>
    <submittedName>
        <fullName evidence="2">DUF805 domain-containing protein</fullName>
    </submittedName>
</protein>